<proteinExistence type="predicted"/>
<feature type="transmembrane region" description="Helical" evidence="5">
    <location>
        <begin position="75"/>
        <end position="98"/>
    </location>
</feature>
<evidence type="ECO:0000256" key="1">
    <source>
        <dbReference type="ARBA" id="ARBA00004141"/>
    </source>
</evidence>
<dbReference type="GO" id="GO:0005774">
    <property type="term" value="C:vacuolar membrane"/>
    <property type="evidence" value="ECO:0007669"/>
    <property type="project" value="TreeGrafter"/>
</dbReference>
<dbReference type="Pfam" id="PF01490">
    <property type="entry name" value="Aa_trans"/>
    <property type="match status" value="1"/>
</dbReference>
<comment type="caution">
    <text evidence="7">The sequence shown here is derived from an EMBL/GenBank/DDBJ whole genome shotgun (WGS) entry which is preliminary data.</text>
</comment>
<feature type="transmembrane region" description="Helical" evidence="5">
    <location>
        <begin position="118"/>
        <end position="136"/>
    </location>
</feature>
<feature type="transmembrane region" description="Helical" evidence="5">
    <location>
        <begin position="157"/>
        <end position="177"/>
    </location>
</feature>
<evidence type="ECO:0000256" key="2">
    <source>
        <dbReference type="ARBA" id="ARBA00022692"/>
    </source>
</evidence>
<sequence length="275" mass="30304">MIIKVTTLGSTAVACILLITLTSQDLSLAKSAVYPSTSLVDFFLSYGTIYFAFGGATSFPTFQKNMKNQDDFPKAITIGLIFLLFLYLPVACLGYITYGNRLKTDVLLCMSPSIIKSITEVLFVLHMVVAFPLVIIPTSQEFEEFLKIPNEFGWKRVAIRSSMMVFIIFAAESLPYFGKVRSLVGGSAVTLTCSVFPCLFYYALCSQKDPNWPERYIPLHEKFCLIASITCGIIGGSLSTYASIIDIVQTVSFQPPCYVNLTAAGLSNSMSEDTF</sequence>
<reference evidence="7 8" key="1">
    <citation type="submission" date="2021-06" db="EMBL/GenBank/DDBJ databases">
        <title>Caerostris darwini draft genome.</title>
        <authorList>
            <person name="Kono N."/>
            <person name="Arakawa K."/>
        </authorList>
    </citation>
    <scope>NUCLEOTIDE SEQUENCE [LARGE SCALE GENOMIC DNA]</scope>
</reference>
<protein>
    <submittedName>
        <fullName evidence="7">Aa_trans domain-containing protein</fullName>
    </submittedName>
</protein>
<evidence type="ECO:0000313" key="8">
    <source>
        <dbReference type="Proteomes" id="UP001054837"/>
    </source>
</evidence>
<evidence type="ECO:0000256" key="3">
    <source>
        <dbReference type="ARBA" id="ARBA00022989"/>
    </source>
</evidence>
<keyword evidence="2 5" id="KW-0812">Transmembrane</keyword>
<feature type="transmembrane region" description="Helical" evidence="5">
    <location>
        <begin position="39"/>
        <end position="63"/>
    </location>
</feature>
<dbReference type="PROSITE" id="PS51257">
    <property type="entry name" value="PROKAR_LIPOPROTEIN"/>
    <property type="match status" value="1"/>
</dbReference>
<dbReference type="AlphaFoldDB" id="A0AAV4WZT9"/>
<dbReference type="Proteomes" id="UP001054837">
    <property type="component" value="Unassembled WGS sequence"/>
</dbReference>
<feature type="domain" description="Amino acid transporter transmembrane" evidence="6">
    <location>
        <begin position="11"/>
        <end position="235"/>
    </location>
</feature>
<evidence type="ECO:0000256" key="4">
    <source>
        <dbReference type="ARBA" id="ARBA00023136"/>
    </source>
</evidence>
<keyword evidence="8" id="KW-1185">Reference proteome</keyword>
<keyword evidence="3 5" id="KW-1133">Transmembrane helix</keyword>
<evidence type="ECO:0000259" key="6">
    <source>
        <dbReference type="Pfam" id="PF01490"/>
    </source>
</evidence>
<feature type="transmembrane region" description="Helical" evidence="5">
    <location>
        <begin position="223"/>
        <end position="244"/>
    </location>
</feature>
<organism evidence="7 8">
    <name type="scientific">Caerostris darwini</name>
    <dbReference type="NCBI Taxonomy" id="1538125"/>
    <lineage>
        <taxon>Eukaryota</taxon>
        <taxon>Metazoa</taxon>
        <taxon>Ecdysozoa</taxon>
        <taxon>Arthropoda</taxon>
        <taxon>Chelicerata</taxon>
        <taxon>Arachnida</taxon>
        <taxon>Araneae</taxon>
        <taxon>Araneomorphae</taxon>
        <taxon>Entelegynae</taxon>
        <taxon>Araneoidea</taxon>
        <taxon>Araneidae</taxon>
        <taxon>Caerostris</taxon>
    </lineage>
</organism>
<feature type="transmembrane region" description="Helical" evidence="5">
    <location>
        <begin position="183"/>
        <end position="202"/>
    </location>
</feature>
<dbReference type="InterPro" id="IPR013057">
    <property type="entry name" value="AA_transpt_TM"/>
</dbReference>
<dbReference type="EMBL" id="BPLQ01015408">
    <property type="protein sequence ID" value="GIY87883.1"/>
    <property type="molecule type" value="Genomic_DNA"/>
</dbReference>
<dbReference type="GO" id="GO:0015179">
    <property type="term" value="F:L-amino acid transmembrane transporter activity"/>
    <property type="evidence" value="ECO:0007669"/>
    <property type="project" value="TreeGrafter"/>
</dbReference>
<dbReference type="PANTHER" id="PTHR22950">
    <property type="entry name" value="AMINO ACID TRANSPORTER"/>
    <property type="match status" value="1"/>
</dbReference>
<name>A0AAV4WZT9_9ARAC</name>
<keyword evidence="4 5" id="KW-0472">Membrane</keyword>
<dbReference type="PANTHER" id="PTHR22950:SF703">
    <property type="entry name" value="AMINO ACID TRANSPORTER TRANSMEMBRANE DOMAIN-CONTAINING PROTEIN"/>
    <property type="match status" value="1"/>
</dbReference>
<gene>
    <name evidence="7" type="primary">AVEN_91218_1</name>
    <name evidence="7" type="ORF">CDAR_499751</name>
</gene>
<accession>A0AAV4WZT9</accession>
<evidence type="ECO:0000313" key="7">
    <source>
        <dbReference type="EMBL" id="GIY87883.1"/>
    </source>
</evidence>
<evidence type="ECO:0000256" key="5">
    <source>
        <dbReference type="SAM" id="Phobius"/>
    </source>
</evidence>
<comment type="subcellular location">
    <subcellularLocation>
        <location evidence="1">Membrane</location>
        <topology evidence="1">Multi-pass membrane protein</topology>
    </subcellularLocation>
</comment>